<evidence type="ECO:0000256" key="1">
    <source>
        <dbReference type="PROSITE-ProRule" id="PRU00703"/>
    </source>
</evidence>
<organism evidence="4 5">
    <name type="scientific">Natronoglycomyces albus</name>
    <dbReference type="NCBI Taxonomy" id="2811108"/>
    <lineage>
        <taxon>Bacteria</taxon>
        <taxon>Bacillati</taxon>
        <taxon>Actinomycetota</taxon>
        <taxon>Actinomycetes</taxon>
        <taxon>Glycomycetales</taxon>
        <taxon>Glycomycetaceae</taxon>
        <taxon>Natronoglycomyces</taxon>
    </lineage>
</organism>
<dbReference type="SMART" id="SM00116">
    <property type="entry name" value="CBS"/>
    <property type="match status" value="2"/>
</dbReference>
<proteinExistence type="predicted"/>
<evidence type="ECO:0000256" key="2">
    <source>
        <dbReference type="SAM" id="MobiDB-lite"/>
    </source>
</evidence>
<dbReference type="PROSITE" id="PS51371">
    <property type="entry name" value="CBS"/>
    <property type="match status" value="1"/>
</dbReference>
<dbReference type="CDD" id="cd02205">
    <property type="entry name" value="CBS_pair_SF"/>
    <property type="match status" value="1"/>
</dbReference>
<gene>
    <name evidence="4" type="ORF">JQS30_03640</name>
</gene>
<feature type="compositionally biased region" description="Polar residues" evidence="2">
    <location>
        <begin position="258"/>
        <end position="268"/>
    </location>
</feature>
<sequence>MGSQSVWLISFNLTERVEASLEMGRAIVAWENIGDLRGFESREALHFALAADEPSRDEDVVAAWASQLWAFYTHIRPGDLVVMCCQSSPPRVSIGRVTGDYTYDASQPPEMRHARPVEWLTVKAPVSSFGSDIRGAVRSVMGVARVEDAHIADRLAEFVAIGYDPGRQDQVYQTPELLIKAAFNQPPEKPLTVTIRALLRTWGFERRTDSAVSAINHGLATSELSTRPPFAQPPKLENEVAIVKARQSPSGCGDDQSQETLSSPRMTQPVSSIASPIVTIRLGQNLDLAMSRMTEKRFSQLAVVNDKKHLLGAVSWDSIGRARLARREPTLRDALYTPETVRPDADVRDKADVIVQHGFVFLTNDKGGVSGIITAADLADRFHAIVRPFIDIEEAEILLRNTVKRHLTLEEVKPHLLHPDAVNKIDDISFGSYEYIFKKTDLWQKLGWNVNKNHLVGLIKTVCDARNELMHFAPDPLPQSQEDAISGLLELLRPLAGGFARLKSRETK</sequence>
<evidence type="ECO:0000259" key="3">
    <source>
        <dbReference type="PROSITE" id="PS51371"/>
    </source>
</evidence>
<dbReference type="EMBL" id="CP070496">
    <property type="protein sequence ID" value="QSB06028.1"/>
    <property type="molecule type" value="Genomic_DNA"/>
</dbReference>
<keyword evidence="5" id="KW-1185">Reference proteome</keyword>
<dbReference type="Proteomes" id="UP000662939">
    <property type="component" value="Chromosome"/>
</dbReference>
<evidence type="ECO:0000313" key="5">
    <source>
        <dbReference type="Proteomes" id="UP000662939"/>
    </source>
</evidence>
<feature type="domain" description="CBS" evidence="3">
    <location>
        <begin position="266"/>
        <end position="330"/>
    </location>
</feature>
<evidence type="ECO:0000313" key="4">
    <source>
        <dbReference type="EMBL" id="QSB06028.1"/>
    </source>
</evidence>
<dbReference type="AlphaFoldDB" id="A0A895XWL9"/>
<reference evidence="4" key="1">
    <citation type="submission" date="2021-02" db="EMBL/GenBank/DDBJ databases">
        <title>Natronoglycomyces albus gen. nov., sp. nov, a haloalkaliphilic actinobacterium from a soda solonchak soil.</title>
        <authorList>
            <person name="Sorokin D.Y."/>
            <person name="Khijniak T.V."/>
            <person name="Zakharycheva A.P."/>
            <person name="Boueva O.V."/>
            <person name="Ariskina E.V."/>
            <person name="Hahnke R.L."/>
            <person name="Bunk B."/>
            <person name="Sproer C."/>
            <person name="Schumann P."/>
            <person name="Evtushenko L.I."/>
            <person name="Kublanov I.V."/>
        </authorList>
    </citation>
    <scope>NUCLEOTIDE SEQUENCE</scope>
    <source>
        <strain evidence="4">DSM 106290</strain>
    </source>
</reference>
<dbReference type="InterPro" id="IPR046342">
    <property type="entry name" value="CBS_dom_sf"/>
</dbReference>
<accession>A0A895XWL9</accession>
<dbReference type="Pfam" id="PF00571">
    <property type="entry name" value="CBS"/>
    <property type="match status" value="1"/>
</dbReference>
<protein>
    <submittedName>
        <fullName evidence="4">CBS domain-containing protein</fullName>
    </submittedName>
</protein>
<feature type="region of interest" description="Disordered" evidence="2">
    <location>
        <begin position="246"/>
        <end position="268"/>
    </location>
</feature>
<dbReference type="RefSeq" id="WP_213172039.1">
    <property type="nucleotide sequence ID" value="NZ_CP070496.1"/>
</dbReference>
<dbReference type="KEGG" id="nav:JQS30_03640"/>
<dbReference type="InterPro" id="IPR000644">
    <property type="entry name" value="CBS_dom"/>
</dbReference>
<dbReference type="Gene3D" id="3.10.580.10">
    <property type="entry name" value="CBS-domain"/>
    <property type="match status" value="1"/>
</dbReference>
<keyword evidence="1" id="KW-0129">CBS domain</keyword>
<dbReference type="SUPFAM" id="SSF54631">
    <property type="entry name" value="CBS-domain pair"/>
    <property type="match status" value="1"/>
</dbReference>
<name>A0A895XWL9_9ACTN</name>